<keyword evidence="3" id="KW-1003">Cell membrane</keyword>
<name>A0A318SIN9_9DEIO</name>
<organism evidence="8 9">
    <name type="scientific">Deinococcus yavapaiensis KR-236</name>
    <dbReference type="NCBI Taxonomy" id="694435"/>
    <lineage>
        <taxon>Bacteria</taxon>
        <taxon>Thermotogati</taxon>
        <taxon>Deinococcota</taxon>
        <taxon>Deinococci</taxon>
        <taxon>Deinococcales</taxon>
        <taxon>Deinococcaceae</taxon>
        <taxon>Deinococcus</taxon>
    </lineage>
</organism>
<keyword evidence="6 7" id="KW-0472">Membrane</keyword>
<evidence type="ECO:0000256" key="2">
    <source>
        <dbReference type="ARBA" id="ARBA00022448"/>
    </source>
</evidence>
<keyword evidence="4 7" id="KW-0812">Transmembrane</keyword>
<evidence type="ECO:0000313" key="8">
    <source>
        <dbReference type="EMBL" id="PYE53937.1"/>
    </source>
</evidence>
<gene>
    <name evidence="8" type="ORF">DES52_107195</name>
</gene>
<reference evidence="8 9" key="1">
    <citation type="submission" date="2018-06" db="EMBL/GenBank/DDBJ databases">
        <title>Genomic Encyclopedia of Type Strains, Phase IV (KMG-IV): sequencing the most valuable type-strain genomes for metagenomic binning, comparative biology and taxonomic classification.</title>
        <authorList>
            <person name="Goeker M."/>
        </authorList>
    </citation>
    <scope>NUCLEOTIDE SEQUENCE [LARGE SCALE GENOMIC DNA]</scope>
    <source>
        <strain evidence="8 9">DSM 18048</strain>
    </source>
</reference>
<evidence type="ECO:0000313" key="9">
    <source>
        <dbReference type="Proteomes" id="UP000248326"/>
    </source>
</evidence>
<protein>
    <recommendedName>
        <fullName evidence="10">MFS transporter</fullName>
    </recommendedName>
</protein>
<dbReference type="PANTHER" id="PTHR42718">
    <property type="entry name" value="MAJOR FACILITATOR SUPERFAMILY MULTIDRUG TRANSPORTER MFSC"/>
    <property type="match status" value="1"/>
</dbReference>
<dbReference type="Proteomes" id="UP000248326">
    <property type="component" value="Unassembled WGS sequence"/>
</dbReference>
<comment type="caution">
    <text evidence="8">The sequence shown here is derived from an EMBL/GenBank/DDBJ whole genome shotgun (WGS) entry which is preliminary data.</text>
</comment>
<keyword evidence="5 7" id="KW-1133">Transmembrane helix</keyword>
<proteinExistence type="predicted"/>
<dbReference type="PANTHER" id="PTHR42718:SF46">
    <property type="entry name" value="BLR6921 PROTEIN"/>
    <property type="match status" value="1"/>
</dbReference>
<sequence>MMIAAAVLWLSNMDSQASDALHILPGIFATAFGFGLGLTLTAVRGVRAEESGVASALLNASQQIGVALGLGVLSAVVVVTATATLPNALSAVYEGRAAGNERSVARASDALVQGYDRGLLVGALVLAVAAVITALVIDAKPQPQNAEQHLHR</sequence>
<keyword evidence="2" id="KW-0813">Transport</keyword>
<feature type="transmembrane region" description="Helical" evidence="7">
    <location>
        <begin position="64"/>
        <end position="85"/>
    </location>
</feature>
<keyword evidence="9" id="KW-1185">Reference proteome</keyword>
<evidence type="ECO:0000256" key="1">
    <source>
        <dbReference type="ARBA" id="ARBA00004651"/>
    </source>
</evidence>
<dbReference type="AlphaFoldDB" id="A0A318SIN9"/>
<evidence type="ECO:0000256" key="3">
    <source>
        <dbReference type="ARBA" id="ARBA00022475"/>
    </source>
</evidence>
<evidence type="ECO:0008006" key="10">
    <source>
        <dbReference type="Google" id="ProtNLM"/>
    </source>
</evidence>
<comment type="subcellular location">
    <subcellularLocation>
        <location evidence="1">Cell membrane</location>
        <topology evidence="1">Multi-pass membrane protein</topology>
    </subcellularLocation>
</comment>
<evidence type="ECO:0000256" key="7">
    <source>
        <dbReference type="SAM" id="Phobius"/>
    </source>
</evidence>
<dbReference type="SUPFAM" id="SSF103473">
    <property type="entry name" value="MFS general substrate transporter"/>
    <property type="match status" value="1"/>
</dbReference>
<dbReference type="InterPro" id="IPR036259">
    <property type="entry name" value="MFS_trans_sf"/>
</dbReference>
<dbReference type="GO" id="GO:0005886">
    <property type="term" value="C:plasma membrane"/>
    <property type="evidence" value="ECO:0007669"/>
    <property type="project" value="UniProtKB-SubCell"/>
</dbReference>
<accession>A0A318SIN9</accession>
<evidence type="ECO:0000256" key="4">
    <source>
        <dbReference type="ARBA" id="ARBA00022692"/>
    </source>
</evidence>
<dbReference type="EMBL" id="QJSX01000007">
    <property type="protein sequence ID" value="PYE53937.1"/>
    <property type="molecule type" value="Genomic_DNA"/>
</dbReference>
<feature type="transmembrane region" description="Helical" evidence="7">
    <location>
        <begin position="118"/>
        <end position="137"/>
    </location>
</feature>
<evidence type="ECO:0000256" key="6">
    <source>
        <dbReference type="ARBA" id="ARBA00023136"/>
    </source>
</evidence>
<evidence type="ECO:0000256" key="5">
    <source>
        <dbReference type="ARBA" id="ARBA00022989"/>
    </source>
</evidence>
<feature type="transmembrane region" description="Helical" evidence="7">
    <location>
        <begin position="27"/>
        <end position="43"/>
    </location>
</feature>